<comment type="similarity">
    <text evidence="8">Belongs to the Orn/Lys/Arg decarboxylase class-II family. NspC subfamily.</text>
</comment>
<evidence type="ECO:0000256" key="4">
    <source>
        <dbReference type="ARBA" id="ARBA00022793"/>
    </source>
</evidence>
<protein>
    <recommendedName>
        <fullName evidence="3">Carboxynorspermidine/carboxyspermidine decarboxylase</fullName>
        <ecNumber evidence="2">4.1.1.96</ecNumber>
    </recommendedName>
</protein>
<dbReference type="GO" id="GO:0008295">
    <property type="term" value="P:spermidine biosynthetic process"/>
    <property type="evidence" value="ECO:0007669"/>
    <property type="project" value="UniProtKB-KW"/>
</dbReference>
<dbReference type="InterPro" id="IPR029066">
    <property type="entry name" value="PLP-binding_barrel"/>
</dbReference>
<dbReference type="EC" id="4.1.1.96" evidence="2"/>
<name>A0A0C2DX57_9BACT</name>
<evidence type="ECO:0000256" key="9">
    <source>
        <dbReference type="ARBA" id="ARBA00047351"/>
    </source>
</evidence>
<dbReference type="FunFam" id="3.20.20.10:FF:000012">
    <property type="entry name" value="Carboxynorspermidine/carboxyspermidine decarboxylase"/>
    <property type="match status" value="1"/>
</dbReference>
<keyword evidence="7" id="KW-0456">Lyase</keyword>
<dbReference type="PANTHER" id="PTHR43727:SF1">
    <property type="entry name" value="CARBOXYNORSPERMIDINE_CARBOXYSPERMIDINE DECARBOXYLASE"/>
    <property type="match status" value="1"/>
</dbReference>
<dbReference type="GO" id="GO:0009089">
    <property type="term" value="P:lysine biosynthetic process via diaminopimelate"/>
    <property type="evidence" value="ECO:0007669"/>
    <property type="project" value="TreeGrafter"/>
</dbReference>
<dbReference type="PANTHER" id="PTHR43727">
    <property type="entry name" value="DIAMINOPIMELATE DECARBOXYLASE"/>
    <property type="match status" value="1"/>
</dbReference>
<keyword evidence="6" id="KW-0745">Spermidine biosynthesis</keyword>
<feature type="binding site" evidence="11">
    <location>
        <position position="249"/>
    </location>
    <ligand>
        <name>substrate</name>
    </ligand>
</feature>
<proteinExistence type="inferred from homology"/>
<comment type="catalytic activity">
    <reaction evidence="10">
        <text>carboxynorspermidine + H(+) = norspermidine + CO2</text>
        <dbReference type="Rhea" id="RHEA:34099"/>
        <dbReference type="ChEBI" id="CHEBI:15378"/>
        <dbReference type="ChEBI" id="CHEBI:16526"/>
        <dbReference type="ChEBI" id="CHEBI:57920"/>
        <dbReference type="ChEBI" id="CHEBI:65070"/>
        <dbReference type="EC" id="4.1.1.96"/>
    </reaction>
</comment>
<evidence type="ECO:0000256" key="6">
    <source>
        <dbReference type="ARBA" id="ARBA00023066"/>
    </source>
</evidence>
<dbReference type="Proteomes" id="UP000035068">
    <property type="component" value="Unassembled WGS sequence"/>
</dbReference>
<sequence length="386" mass="42995">MDQVCSKKTDLSAVRTPAFVVFEEALEHNLAILQKVMDQSEAHILLALKAFAMHHCFPLLRQTLKGTCASGPHEARLGREFFGGEVHGFAAGYSEEDIREMAPVCDHLVFNSIGQWRRFGGLARTLNSKLDFGLRCNPEHVETEVAIYDPCGPGSRLGIIADELDETALDGISGLHFHTLCQMGADALERTLTAFEDKFGRYLERMSWVNFGGGHHISRPDYDVAHLIRIIKGFKARYPHLSVYLEPGEAVALNAGAFVASVLDITRNHDVTNVILDTSATCHMPDVLEMPYRPNIIGAANPREKAHTYRLGGISCLAGDVIGEYSFDRPLQVGDRLIFLDMAIYSMVKTNTFNGVKLPSIYYARKDDGIELVRKFGYEDFKNRLS</sequence>
<dbReference type="GO" id="GO:0045312">
    <property type="term" value="P:nor-spermidine biosynthetic process"/>
    <property type="evidence" value="ECO:0007669"/>
    <property type="project" value="InterPro"/>
</dbReference>
<dbReference type="InterPro" id="IPR005730">
    <property type="entry name" value="Nsp_de-COase"/>
</dbReference>
<comment type="catalytic activity">
    <reaction evidence="9">
        <text>carboxyspermidine + H(+) = spermidine + CO2</text>
        <dbReference type="Rhea" id="RHEA:34095"/>
        <dbReference type="ChEBI" id="CHEBI:15378"/>
        <dbReference type="ChEBI" id="CHEBI:16526"/>
        <dbReference type="ChEBI" id="CHEBI:57834"/>
        <dbReference type="ChEBI" id="CHEBI:65072"/>
        <dbReference type="EC" id="4.1.1.96"/>
    </reaction>
</comment>
<evidence type="ECO:0000256" key="5">
    <source>
        <dbReference type="ARBA" id="ARBA00022898"/>
    </source>
</evidence>
<evidence type="ECO:0000256" key="7">
    <source>
        <dbReference type="ARBA" id="ARBA00023239"/>
    </source>
</evidence>
<dbReference type="AlphaFoldDB" id="A0A0C2DX57"/>
<dbReference type="RefSeq" id="WP_040096776.1">
    <property type="nucleotide sequence ID" value="NZ_JWJD01000001.1"/>
</dbReference>
<evidence type="ECO:0000256" key="2">
    <source>
        <dbReference type="ARBA" id="ARBA00012259"/>
    </source>
</evidence>
<keyword evidence="5" id="KW-0663">Pyridoxal phosphate</keyword>
<feature type="binding site" evidence="11">
    <location>
        <position position="286"/>
    </location>
    <ligand>
        <name>substrate</name>
    </ligand>
</feature>
<dbReference type="EMBL" id="JWJD01000001">
    <property type="protein sequence ID" value="KIH78044.1"/>
    <property type="molecule type" value="Genomic_DNA"/>
</dbReference>
<dbReference type="PIRSF" id="PIRSF038941">
    <property type="entry name" value="NspC"/>
    <property type="match status" value="1"/>
</dbReference>
<evidence type="ECO:0000256" key="3">
    <source>
        <dbReference type="ARBA" id="ARBA00013633"/>
    </source>
</evidence>
<keyword evidence="14" id="KW-1185">Reference proteome</keyword>
<evidence type="ECO:0000313" key="14">
    <source>
        <dbReference type="Proteomes" id="UP000035068"/>
    </source>
</evidence>
<evidence type="ECO:0000256" key="11">
    <source>
        <dbReference type="PIRSR" id="PIRSR038941-1"/>
    </source>
</evidence>
<feature type="domain" description="Orn/DAP/Arg decarboxylase 2 C-terminal" evidence="12">
    <location>
        <begin position="149"/>
        <end position="342"/>
    </location>
</feature>
<keyword evidence="4" id="KW-0210">Decarboxylase</keyword>
<dbReference type="InterPro" id="IPR022643">
    <property type="entry name" value="De-COase2_C"/>
</dbReference>
<evidence type="ECO:0000256" key="10">
    <source>
        <dbReference type="ARBA" id="ARBA00047389"/>
    </source>
</evidence>
<dbReference type="Pfam" id="PF00278">
    <property type="entry name" value="Orn_DAP_Arg_deC"/>
    <property type="match status" value="1"/>
</dbReference>
<dbReference type="SUPFAM" id="SSF51419">
    <property type="entry name" value="PLP-binding barrel"/>
    <property type="match status" value="1"/>
</dbReference>
<reference evidence="13 14" key="1">
    <citation type="submission" date="2014-12" db="EMBL/GenBank/DDBJ databases">
        <title>Genomes of Geoalkalibacter ferrihydriticus and Geoalkalibacter subterraneus, two haloalkaliphilic metal-reducing members of the Geobacteraceae.</title>
        <authorList>
            <person name="Badalamenti J.P."/>
            <person name="Torres C.I."/>
            <person name="Krajmalnik-Brown R."/>
            <person name="Bond D.R."/>
        </authorList>
    </citation>
    <scope>NUCLEOTIDE SEQUENCE [LARGE SCALE GENOMIC DNA]</scope>
    <source>
        <strain evidence="13 14">DSM 17813</strain>
    </source>
</reference>
<dbReference type="NCBIfam" id="TIGR01047">
    <property type="entry name" value="nspC"/>
    <property type="match status" value="1"/>
</dbReference>
<evidence type="ECO:0000256" key="8">
    <source>
        <dbReference type="ARBA" id="ARBA00025802"/>
    </source>
</evidence>
<evidence type="ECO:0000256" key="1">
    <source>
        <dbReference type="ARBA" id="ARBA00001933"/>
    </source>
</evidence>
<comment type="cofactor">
    <cofactor evidence="1">
        <name>pyridoxal 5'-phosphate</name>
        <dbReference type="ChEBI" id="CHEBI:597326"/>
    </cofactor>
</comment>
<dbReference type="GO" id="GO:0008836">
    <property type="term" value="F:diaminopimelate decarboxylase activity"/>
    <property type="evidence" value="ECO:0007669"/>
    <property type="project" value="TreeGrafter"/>
</dbReference>
<dbReference type="Gene3D" id="3.20.20.10">
    <property type="entry name" value="Alanine racemase"/>
    <property type="match status" value="1"/>
</dbReference>
<dbReference type="CDD" id="cd06829">
    <property type="entry name" value="PLPDE_III_CANSDC"/>
    <property type="match status" value="1"/>
</dbReference>
<dbReference type="Gene3D" id="2.40.37.10">
    <property type="entry name" value="Lyase, Ornithine Decarboxylase, Chain A, domain 1"/>
    <property type="match status" value="1"/>
</dbReference>
<dbReference type="SUPFAM" id="SSF50621">
    <property type="entry name" value="Alanine racemase C-terminal domain-like"/>
    <property type="match status" value="1"/>
</dbReference>
<accession>A0A0C2DX57</accession>
<gene>
    <name evidence="13" type="ORF">GFER_05500</name>
</gene>
<dbReference type="InterPro" id="IPR009006">
    <property type="entry name" value="Ala_racemase/Decarboxylase_C"/>
</dbReference>
<evidence type="ECO:0000259" key="12">
    <source>
        <dbReference type="Pfam" id="PF00278"/>
    </source>
</evidence>
<organism evidence="13 14">
    <name type="scientific">Geoalkalibacter ferrihydriticus DSM 17813</name>
    <dbReference type="NCBI Taxonomy" id="1121915"/>
    <lineage>
        <taxon>Bacteria</taxon>
        <taxon>Pseudomonadati</taxon>
        <taxon>Thermodesulfobacteriota</taxon>
        <taxon>Desulfuromonadia</taxon>
        <taxon>Desulfuromonadales</taxon>
        <taxon>Geoalkalibacteraceae</taxon>
        <taxon>Geoalkalibacter</taxon>
    </lineage>
</organism>
<evidence type="ECO:0000313" key="13">
    <source>
        <dbReference type="EMBL" id="KIH78044.1"/>
    </source>
</evidence>
<comment type="caution">
    <text evidence="13">The sequence shown here is derived from an EMBL/GenBank/DDBJ whole genome shotgun (WGS) entry which is preliminary data.</text>
</comment>